<comment type="similarity">
    <text evidence="1">Belongs to the peptidase S41A family.</text>
</comment>
<dbReference type="GO" id="GO:0030288">
    <property type="term" value="C:outer membrane-bounded periplasmic space"/>
    <property type="evidence" value="ECO:0007669"/>
    <property type="project" value="TreeGrafter"/>
</dbReference>
<dbReference type="SUPFAM" id="SSF50156">
    <property type="entry name" value="PDZ domain-like"/>
    <property type="match status" value="1"/>
</dbReference>
<dbReference type="Gene3D" id="3.90.226.10">
    <property type="entry name" value="2-enoyl-CoA Hydratase, Chain A, domain 1"/>
    <property type="match status" value="1"/>
</dbReference>
<dbReference type="CDD" id="cd06782">
    <property type="entry name" value="cpPDZ_CPP-like"/>
    <property type="match status" value="1"/>
</dbReference>
<accession>A0A9X4JW68</accession>
<evidence type="ECO:0000259" key="6">
    <source>
        <dbReference type="PROSITE" id="PS50106"/>
    </source>
</evidence>
<gene>
    <name evidence="7" type="ORF">L7E55_09440</name>
</gene>
<dbReference type="SUPFAM" id="SSF55383">
    <property type="entry name" value="Copper amine oxidase, domain N"/>
    <property type="match status" value="1"/>
</dbReference>
<dbReference type="AlphaFoldDB" id="A0A9X4JW68"/>
<dbReference type="CDD" id="cd07560">
    <property type="entry name" value="Peptidase_S41_CPP"/>
    <property type="match status" value="1"/>
</dbReference>
<proteinExistence type="inferred from homology"/>
<dbReference type="InterPro" id="IPR004447">
    <property type="entry name" value="Peptidase_S41A"/>
</dbReference>
<organism evidence="7 8">
    <name type="scientific">Pelotomaculum isophthalicicum JI</name>
    <dbReference type="NCBI Taxonomy" id="947010"/>
    <lineage>
        <taxon>Bacteria</taxon>
        <taxon>Bacillati</taxon>
        <taxon>Bacillota</taxon>
        <taxon>Clostridia</taxon>
        <taxon>Eubacteriales</taxon>
        <taxon>Desulfotomaculaceae</taxon>
        <taxon>Pelotomaculum</taxon>
    </lineage>
</organism>
<dbReference type="Pfam" id="PF03572">
    <property type="entry name" value="Peptidase_S41"/>
    <property type="match status" value="1"/>
</dbReference>
<dbReference type="Pfam" id="PF17820">
    <property type="entry name" value="PDZ_6"/>
    <property type="match status" value="1"/>
</dbReference>
<comment type="caution">
    <text evidence="7">The sequence shown here is derived from an EMBL/GenBank/DDBJ whole genome shotgun (WGS) entry which is preliminary data.</text>
</comment>
<keyword evidence="8" id="KW-1185">Reference proteome</keyword>
<dbReference type="InterPro" id="IPR036582">
    <property type="entry name" value="Mao_N_sf"/>
</dbReference>
<dbReference type="EMBL" id="JAKOAV010000016">
    <property type="protein sequence ID" value="MDF9408578.1"/>
    <property type="molecule type" value="Genomic_DNA"/>
</dbReference>
<dbReference type="RefSeq" id="WP_277443912.1">
    <property type="nucleotide sequence ID" value="NZ_JAKOAV010000016.1"/>
</dbReference>
<evidence type="ECO:0000313" key="7">
    <source>
        <dbReference type="EMBL" id="MDF9408578.1"/>
    </source>
</evidence>
<name>A0A9X4JW68_9FIRM</name>
<feature type="domain" description="PDZ" evidence="6">
    <location>
        <begin position="80"/>
        <end position="135"/>
    </location>
</feature>
<dbReference type="SMART" id="SM00228">
    <property type="entry name" value="PDZ"/>
    <property type="match status" value="1"/>
</dbReference>
<keyword evidence="2" id="KW-0645">Protease</keyword>
<evidence type="ECO:0000256" key="4">
    <source>
        <dbReference type="ARBA" id="ARBA00022825"/>
    </source>
</evidence>
<dbReference type="InterPro" id="IPR005151">
    <property type="entry name" value="Tail-specific_protease"/>
</dbReference>
<dbReference type="InterPro" id="IPR012854">
    <property type="entry name" value="Cu_amine_oxidase-like_N"/>
</dbReference>
<dbReference type="Pfam" id="PF22694">
    <property type="entry name" value="CtpB_N-like"/>
    <property type="match status" value="1"/>
</dbReference>
<dbReference type="PROSITE" id="PS50106">
    <property type="entry name" value="PDZ"/>
    <property type="match status" value="1"/>
</dbReference>
<evidence type="ECO:0000256" key="1">
    <source>
        <dbReference type="ARBA" id="ARBA00009179"/>
    </source>
</evidence>
<dbReference type="PANTHER" id="PTHR32060:SF30">
    <property type="entry name" value="CARBOXY-TERMINAL PROCESSING PROTEASE CTPA"/>
    <property type="match status" value="1"/>
</dbReference>
<dbReference type="GO" id="GO:0007165">
    <property type="term" value="P:signal transduction"/>
    <property type="evidence" value="ECO:0007669"/>
    <property type="project" value="TreeGrafter"/>
</dbReference>
<reference evidence="7" key="1">
    <citation type="submission" date="2022-02" db="EMBL/GenBank/DDBJ databases">
        <authorList>
            <person name="Leng L."/>
        </authorList>
    </citation>
    <scope>NUCLEOTIDE SEQUENCE</scope>
    <source>
        <strain evidence="7">JI</strain>
    </source>
</reference>
<keyword evidence="3" id="KW-0378">Hydrolase</keyword>
<dbReference type="GO" id="GO:0008236">
    <property type="term" value="F:serine-type peptidase activity"/>
    <property type="evidence" value="ECO:0007669"/>
    <property type="project" value="UniProtKB-KW"/>
</dbReference>
<keyword evidence="4" id="KW-0720">Serine protease</keyword>
<dbReference type="Gene3D" id="3.30.750.44">
    <property type="match status" value="1"/>
</dbReference>
<dbReference type="Proteomes" id="UP001154312">
    <property type="component" value="Unassembled WGS sequence"/>
</dbReference>
<dbReference type="PANTHER" id="PTHR32060">
    <property type="entry name" value="TAIL-SPECIFIC PROTEASE"/>
    <property type="match status" value="1"/>
</dbReference>
<protein>
    <submittedName>
        <fullName evidence="7">S41 family peptidase</fullName>
    </submittedName>
</protein>
<dbReference type="SUPFAM" id="SSF52096">
    <property type="entry name" value="ClpP/crotonase"/>
    <property type="match status" value="1"/>
</dbReference>
<evidence type="ECO:0000256" key="5">
    <source>
        <dbReference type="SAM" id="SignalP"/>
    </source>
</evidence>
<evidence type="ECO:0000256" key="3">
    <source>
        <dbReference type="ARBA" id="ARBA00022801"/>
    </source>
</evidence>
<feature type="chain" id="PRO_5040989867" evidence="5">
    <location>
        <begin position="25"/>
        <end position="496"/>
    </location>
</feature>
<dbReference type="InterPro" id="IPR001478">
    <property type="entry name" value="PDZ"/>
</dbReference>
<dbReference type="Gene3D" id="3.30.457.10">
    <property type="entry name" value="Copper amine oxidase-like, N-terminal domain"/>
    <property type="match status" value="2"/>
</dbReference>
<evidence type="ECO:0000313" key="8">
    <source>
        <dbReference type="Proteomes" id="UP001154312"/>
    </source>
</evidence>
<dbReference type="Gene3D" id="2.30.42.10">
    <property type="match status" value="1"/>
</dbReference>
<dbReference type="GO" id="GO:0006508">
    <property type="term" value="P:proteolysis"/>
    <property type="evidence" value="ECO:0007669"/>
    <property type="project" value="UniProtKB-KW"/>
</dbReference>
<feature type="signal peptide" evidence="5">
    <location>
        <begin position="1"/>
        <end position="24"/>
    </location>
</feature>
<dbReference type="GO" id="GO:0004175">
    <property type="term" value="F:endopeptidase activity"/>
    <property type="evidence" value="ECO:0007669"/>
    <property type="project" value="TreeGrafter"/>
</dbReference>
<dbReference type="NCBIfam" id="TIGR00225">
    <property type="entry name" value="prc"/>
    <property type="match status" value="1"/>
</dbReference>
<sequence length="496" mass="53551">MRKLSLVFTFVLFVIFCFAGPVLAGENTAIGTETFEEILNNIQSQHISNPNSDTLIQGAIDGMINTLNDPYTVYLSPEQLKEFQGSLESEYVGVGMQLQPGEHFPEVIGVIENTPAEEAGIKVNDQIIKVDGTDVIDEPLGMIVQKIRGPKGTKVRLTVRRSGAGDFELELVRMSIDTPTVIWKVLDDGTGYIGLNKFGVNTADEFDKALTKLKQQGVTALILDVRDNPGGILGEAVRIASDFVESGQLVTSTVDKNGERQEYHTKGAAIGLGIRTVVLIDRNSASASEILAGALQDYHAATLIGGTTYGKGTVQTIIPLKSGGALKLTIAKYLTPKDRVVNGIGLNPDYQVLTPGLQLIAAQRFLKPSEKNVVEFDIEKSEAQVNGIPVKIEQTVMQKNGVTYLPLRFSFEALGYKVDWQSSSNSVRITGYGSNALFSAENGQAVVNGKETTGLDPLKIEEGATYIPLSDLNVFNISCKTEESNLSLEKMSASGN</sequence>
<keyword evidence="5" id="KW-0732">Signal</keyword>
<dbReference type="SMART" id="SM00245">
    <property type="entry name" value="TSPc"/>
    <property type="match status" value="1"/>
</dbReference>
<dbReference type="Pfam" id="PF07833">
    <property type="entry name" value="Cu_amine_oxidN1"/>
    <property type="match status" value="1"/>
</dbReference>
<dbReference type="InterPro" id="IPR029045">
    <property type="entry name" value="ClpP/crotonase-like_dom_sf"/>
</dbReference>
<dbReference type="InterPro" id="IPR041489">
    <property type="entry name" value="PDZ_6"/>
</dbReference>
<dbReference type="InterPro" id="IPR055210">
    <property type="entry name" value="CtpA/B_N"/>
</dbReference>
<evidence type="ECO:0000256" key="2">
    <source>
        <dbReference type="ARBA" id="ARBA00022670"/>
    </source>
</evidence>
<dbReference type="InterPro" id="IPR036034">
    <property type="entry name" value="PDZ_sf"/>
</dbReference>